<dbReference type="RefSeq" id="WP_228104336.1">
    <property type="nucleotide sequence ID" value="NZ_CP101637.1"/>
</dbReference>
<dbReference type="NCBIfam" id="TIGR02549">
    <property type="entry name" value="CRISPR_DxTHG"/>
    <property type="match status" value="1"/>
</dbReference>
<reference evidence="1 2" key="1">
    <citation type="submission" date="2022-07" db="EMBL/GenBank/DDBJ databases">
        <title>Genome sequence of Terrisporobacter mayombei DSM6539.</title>
        <authorList>
            <person name="Boeer T."/>
            <person name="Bengelsdorf F.R."/>
            <person name="Daniel R."/>
            <person name="Poehlein A."/>
        </authorList>
    </citation>
    <scope>NUCLEOTIDE SEQUENCE [LARGE SCALE GENOMIC DNA]</scope>
    <source>
        <strain evidence="1 2">DSM 6539</strain>
    </source>
</reference>
<dbReference type="InterPro" id="IPR011742">
    <property type="entry name" value="CRISPR-assoc_prot_TM1812"/>
</dbReference>
<proteinExistence type="predicted"/>
<dbReference type="CDD" id="cd09732">
    <property type="entry name" value="Csx1_III-U"/>
    <property type="match status" value="1"/>
</dbReference>
<evidence type="ECO:0000313" key="2">
    <source>
        <dbReference type="Proteomes" id="UP001235030"/>
    </source>
</evidence>
<name>A0ABY9PXJ3_9FIRM</name>
<protein>
    <recommendedName>
        <fullName evidence="3">TIGR02221 family CRISPR-associated protein</fullName>
    </recommendedName>
</protein>
<organism evidence="1 2">
    <name type="scientific">Terrisporobacter mayombei</name>
    <dbReference type="NCBI Taxonomy" id="1541"/>
    <lineage>
        <taxon>Bacteria</taxon>
        <taxon>Bacillati</taxon>
        <taxon>Bacillota</taxon>
        <taxon>Clostridia</taxon>
        <taxon>Peptostreptococcales</taxon>
        <taxon>Peptostreptococcaceae</taxon>
        <taxon>Terrisporobacter</taxon>
    </lineage>
</organism>
<dbReference type="NCBIfam" id="TIGR02221">
    <property type="entry name" value="cas_TM1812"/>
    <property type="match status" value="1"/>
</dbReference>
<evidence type="ECO:0008006" key="3">
    <source>
        <dbReference type="Google" id="ProtNLM"/>
    </source>
</evidence>
<dbReference type="EMBL" id="CP101637">
    <property type="protein sequence ID" value="WMT80071.1"/>
    <property type="molecule type" value="Genomic_DNA"/>
</dbReference>
<evidence type="ECO:0000313" key="1">
    <source>
        <dbReference type="EMBL" id="WMT80071.1"/>
    </source>
</evidence>
<dbReference type="InterPro" id="IPR013383">
    <property type="entry name" value="CRISPR-assoc_prot_DxTHG_CS"/>
</dbReference>
<gene>
    <name evidence="1" type="ORF">TEMA_03480</name>
</gene>
<keyword evidence="2" id="KW-1185">Reference proteome</keyword>
<sequence>MSKKLFSFLGGGYYKKCVYKCADIPKDNIRACNTYFIQEALTEMFCRNWTEEDEVVIFLTDWAKKENWLENKSNKIPNTNTYEHRKGLKHDLLRHNHKFGMKEVDIKDGNSMSEIWENFDTIINQIKDGDEIIFDITHAFRYIPILALTILNYAKSLKNIKVRGIYYGNYEYRNEGYNNPEFANNEKPIMNLIQFDEILEWSQAVDSFVKYGNSDHIKQFANEVLNNGNNKEYYKEDRDLIKNLVNSLNDFTNTISTCRGRNVNSSTQKNSISVAYGKLNDNLNKYMISDKTTMKPLEHIIGNIKDVIKDFEPVEDREDIINTGLAIVKWSLDNNLIQQAYTALLETMISYMCILEDYDYNNREDRAYVKKIYNKIYNENKNLSSKYINGNLRKELAKLVYKLGIMRNDINHFGYSFYESNSDTASRDYTQLKQYVENSYYSFKEWIIKEERLSKSYTI</sequence>
<accession>A0ABY9PXJ3</accession>
<dbReference type="Proteomes" id="UP001235030">
    <property type="component" value="Chromosome"/>
</dbReference>